<accession>A0AAD7MYF4</accession>
<reference evidence="1" key="1">
    <citation type="submission" date="2023-03" db="EMBL/GenBank/DDBJ databases">
        <title>Massive genome expansion in bonnet fungi (Mycena s.s.) driven by repeated elements and novel gene families across ecological guilds.</title>
        <authorList>
            <consortium name="Lawrence Berkeley National Laboratory"/>
            <person name="Harder C.B."/>
            <person name="Miyauchi S."/>
            <person name="Viragh M."/>
            <person name="Kuo A."/>
            <person name="Thoen E."/>
            <person name="Andreopoulos B."/>
            <person name="Lu D."/>
            <person name="Skrede I."/>
            <person name="Drula E."/>
            <person name="Henrissat B."/>
            <person name="Morin E."/>
            <person name="Kohler A."/>
            <person name="Barry K."/>
            <person name="LaButti K."/>
            <person name="Morin E."/>
            <person name="Salamov A."/>
            <person name="Lipzen A."/>
            <person name="Mereny Z."/>
            <person name="Hegedus B."/>
            <person name="Baldrian P."/>
            <person name="Stursova M."/>
            <person name="Weitz H."/>
            <person name="Taylor A."/>
            <person name="Grigoriev I.V."/>
            <person name="Nagy L.G."/>
            <person name="Martin F."/>
            <person name="Kauserud H."/>
        </authorList>
    </citation>
    <scope>NUCLEOTIDE SEQUENCE</scope>
    <source>
        <strain evidence="1">CBHHK188m</strain>
    </source>
</reference>
<evidence type="ECO:0000313" key="1">
    <source>
        <dbReference type="EMBL" id="KAJ7738449.1"/>
    </source>
</evidence>
<proteinExistence type="predicted"/>
<organism evidence="1 2">
    <name type="scientific">Mycena maculata</name>
    <dbReference type="NCBI Taxonomy" id="230809"/>
    <lineage>
        <taxon>Eukaryota</taxon>
        <taxon>Fungi</taxon>
        <taxon>Dikarya</taxon>
        <taxon>Basidiomycota</taxon>
        <taxon>Agaricomycotina</taxon>
        <taxon>Agaricomycetes</taxon>
        <taxon>Agaricomycetidae</taxon>
        <taxon>Agaricales</taxon>
        <taxon>Marasmiineae</taxon>
        <taxon>Mycenaceae</taxon>
        <taxon>Mycena</taxon>
    </lineage>
</organism>
<dbReference type="AlphaFoldDB" id="A0AAD7MYF4"/>
<dbReference type="Proteomes" id="UP001215280">
    <property type="component" value="Unassembled WGS sequence"/>
</dbReference>
<protein>
    <submittedName>
        <fullName evidence="1">Uncharacterized protein</fullName>
    </submittedName>
</protein>
<gene>
    <name evidence="1" type="ORF">DFH07DRAFT_778977</name>
</gene>
<name>A0AAD7MYF4_9AGAR</name>
<sequence>MSKLSLSTSLSTISGRTFTSSPTSHVPSHLAHLLPQYDFANVIAVTKVCLGAETYVYHAETWQGSHLPHTMEYESLRSMVIYALHLAPLARSIPDATEDGGETHRQYELVLPPCTIIQAISKMTHGVDPDFNGTPHQITHYDASATDIWATAFLLSPDHLLFQIHQIQNGCRMHRGSIVKAPSMWVGDTVVVEKVGELTGWTLLEFCLLTSGTIIYVHALSDFVAMDRTCGGQSGRWMRLVAWRAWGTYKDRKYAK</sequence>
<dbReference type="EMBL" id="JARJLG010000137">
    <property type="protein sequence ID" value="KAJ7738449.1"/>
    <property type="molecule type" value="Genomic_DNA"/>
</dbReference>
<keyword evidence="2" id="KW-1185">Reference proteome</keyword>
<comment type="caution">
    <text evidence="1">The sequence shown here is derived from an EMBL/GenBank/DDBJ whole genome shotgun (WGS) entry which is preliminary data.</text>
</comment>
<evidence type="ECO:0000313" key="2">
    <source>
        <dbReference type="Proteomes" id="UP001215280"/>
    </source>
</evidence>